<proteinExistence type="predicted"/>
<protein>
    <submittedName>
        <fullName evidence="2">Uncharacterized protein</fullName>
    </submittedName>
</protein>
<keyword evidence="3" id="KW-1185">Reference proteome</keyword>
<sequence>MRTVPHYPLLFLTTLSTDPLSVILGNKSNFLFHSGPSASDRVNSTISNIANRKKKANIKRLSDVLSGSRKREVVMNYTDGLEQAQYAQTQHVAEPRGAHESSKETIRLYRQTGGS</sequence>
<reference evidence="2 3" key="1">
    <citation type="submission" date="2021-06" db="EMBL/GenBank/DDBJ databases">
        <authorList>
            <person name="Palmer J.M."/>
        </authorList>
    </citation>
    <scope>NUCLEOTIDE SEQUENCE [LARGE SCALE GENOMIC DNA]</scope>
    <source>
        <strain evidence="2 3">CL_MEX2019</strain>
        <tissue evidence="2">Muscle</tissue>
    </source>
</reference>
<comment type="caution">
    <text evidence="2">The sequence shown here is derived from an EMBL/GenBank/DDBJ whole genome shotgun (WGS) entry which is preliminary data.</text>
</comment>
<dbReference type="EMBL" id="JAHUTJ010001729">
    <property type="protein sequence ID" value="MED6264837.1"/>
    <property type="molecule type" value="Genomic_DNA"/>
</dbReference>
<dbReference type="Proteomes" id="UP001352852">
    <property type="component" value="Unassembled WGS sequence"/>
</dbReference>
<name>A0ABU7CPH4_9TELE</name>
<organism evidence="2 3">
    <name type="scientific">Characodon lateralis</name>
    <dbReference type="NCBI Taxonomy" id="208331"/>
    <lineage>
        <taxon>Eukaryota</taxon>
        <taxon>Metazoa</taxon>
        <taxon>Chordata</taxon>
        <taxon>Craniata</taxon>
        <taxon>Vertebrata</taxon>
        <taxon>Euteleostomi</taxon>
        <taxon>Actinopterygii</taxon>
        <taxon>Neopterygii</taxon>
        <taxon>Teleostei</taxon>
        <taxon>Neoteleostei</taxon>
        <taxon>Acanthomorphata</taxon>
        <taxon>Ovalentaria</taxon>
        <taxon>Atherinomorphae</taxon>
        <taxon>Cyprinodontiformes</taxon>
        <taxon>Goodeidae</taxon>
        <taxon>Characodon</taxon>
    </lineage>
</organism>
<evidence type="ECO:0000313" key="3">
    <source>
        <dbReference type="Proteomes" id="UP001352852"/>
    </source>
</evidence>
<gene>
    <name evidence="2" type="ORF">CHARACLAT_019220</name>
</gene>
<feature type="region of interest" description="Disordered" evidence="1">
    <location>
        <begin position="92"/>
        <end position="115"/>
    </location>
</feature>
<accession>A0ABU7CPH4</accession>
<feature type="compositionally biased region" description="Basic and acidic residues" evidence="1">
    <location>
        <begin position="93"/>
        <end position="107"/>
    </location>
</feature>
<evidence type="ECO:0000256" key="1">
    <source>
        <dbReference type="SAM" id="MobiDB-lite"/>
    </source>
</evidence>
<evidence type="ECO:0000313" key="2">
    <source>
        <dbReference type="EMBL" id="MED6264837.1"/>
    </source>
</evidence>